<dbReference type="STRING" id="28066.RF819_04585"/>
<organism evidence="7 8">
    <name type="scientific">Rhodoferax fermentans</name>
    <dbReference type="NCBI Taxonomy" id="28066"/>
    <lineage>
        <taxon>Bacteria</taxon>
        <taxon>Pseudomonadati</taxon>
        <taxon>Pseudomonadota</taxon>
        <taxon>Betaproteobacteria</taxon>
        <taxon>Burkholderiales</taxon>
        <taxon>Comamonadaceae</taxon>
        <taxon>Rhodoferax</taxon>
    </lineage>
</organism>
<dbReference type="SUPFAM" id="SSF53223">
    <property type="entry name" value="Aminoacid dehydrogenase-like, N-terminal domain"/>
    <property type="match status" value="1"/>
</dbReference>
<dbReference type="Pfam" id="PF21075">
    <property type="entry name" value="GDH_ACT1"/>
    <property type="match status" value="1"/>
</dbReference>
<keyword evidence="8" id="KW-1185">Reference proteome</keyword>
<evidence type="ECO:0000259" key="2">
    <source>
        <dbReference type="Pfam" id="PF05088"/>
    </source>
</evidence>
<proteinExistence type="predicted"/>
<dbReference type="InterPro" id="IPR049064">
    <property type="entry name" value="NAD_Glu_DH_ACT3"/>
</dbReference>
<evidence type="ECO:0000259" key="3">
    <source>
        <dbReference type="Pfam" id="PF21074"/>
    </source>
</evidence>
<dbReference type="Pfam" id="PF21079">
    <property type="entry name" value="GDH_HM2"/>
    <property type="match status" value="1"/>
</dbReference>
<dbReference type="Pfam" id="PF21078">
    <property type="entry name" value="GDH_HM3"/>
    <property type="match status" value="1"/>
</dbReference>
<dbReference type="Pfam" id="PF21076">
    <property type="entry name" value="GDH_ACT2"/>
    <property type="match status" value="1"/>
</dbReference>
<dbReference type="Pfam" id="PF21074">
    <property type="entry name" value="GDH_C"/>
    <property type="match status" value="1"/>
</dbReference>
<protein>
    <submittedName>
        <fullName evidence="7">NAD-glutamate dehydrogenase</fullName>
    </submittedName>
</protein>
<dbReference type="InterPro" id="IPR007780">
    <property type="entry name" value="NAD_Glu_DH_bac"/>
</dbReference>
<accession>A0A1T1APW8</accession>
<dbReference type="Pfam" id="PF21077">
    <property type="entry name" value="GDH_ACT3"/>
    <property type="match status" value="1"/>
</dbReference>
<evidence type="ECO:0000259" key="5">
    <source>
        <dbReference type="Pfam" id="PF21076"/>
    </source>
</evidence>
<dbReference type="InterPro" id="IPR028971">
    <property type="entry name" value="NAD-GDH_cat"/>
</dbReference>
<dbReference type="InterPro" id="IPR048381">
    <property type="entry name" value="GDH_C"/>
</dbReference>
<dbReference type="InterPro" id="IPR036291">
    <property type="entry name" value="NAD(P)-bd_dom_sf"/>
</dbReference>
<dbReference type="InterPro" id="IPR049056">
    <property type="entry name" value="NAD_Glu_DH_HM3"/>
</dbReference>
<feature type="domain" description="NAD-glutamate dehydrogenase catalytic" evidence="2">
    <location>
        <begin position="725"/>
        <end position="1219"/>
    </location>
</feature>
<dbReference type="Gene3D" id="3.40.50.720">
    <property type="entry name" value="NAD(P)-binding Rossmann-like Domain"/>
    <property type="match status" value="1"/>
</dbReference>
<dbReference type="InterPro" id="IPR024727">
    <property type="entry name" value="NAD_Glu_DH_N_ACT1"/>
</dbReference>
<dbReference type="InterPro" id="IPR049059">
    <property type="entry name" value="NAD_Glu_DH_HM1"/>
</dbReference>
<dbReference type="GO" id="GO:0006538">
    <property type="term" value="P:L-glutamate catabolic process"/>
    <property type="evidence" value="ECO:0007669"/>
    <property type="project" value="InterPro"/>
</dbReference>
<feature type="domain" description="NAD-specific glutamate dehydrogenase C-terminal" evidence="3">
    <location>
        <begin position="1265"/>
        <end position="1593"/>
    </location>
</feature>
<dbReference type="Pfam" id="PF05088">
    <property type="entry name" value="Bac_GDH_CD"/>
    <property type="match status" value="1"/>
</dbReference>
<dbReference type="PANTHER" id="PTHR43403">
    <property type="entry name" value="NAD-SPECIFIC GLUTAMATE DEHYDROGENASE"/>
    <property type="match status" value="1"/>
</dbReference>
<dbReference type="InterPro" id="IPR049062">
    <property type="entry name" value="NAD_Glu_DH_ACT2"/>
</dbReference>
<reference evidence="7 8" key="1">
    <citation type="submission" date="2017-01" db="EMBL/GenBank/DDBJ databases">
        <title>Genome sequencing of Rhodoferax fermentans JCM 7819.</title>
        <authorList>
            <person name="Kim Y.J."/>
            <person name="Farh M.E.-A."/>
            <person name="Yang D.-C."/>
        </authorList>
    </citation>
    <scope>NUCLEOTIDE SEQUENCE [LARGE SCALE GENOMIC DNA]</scope>
    <source>
        <strain evidence="7 8">JCM 7819</strain>
    </source>
</reference>
<dbReference type="EMBL" id="MTJN01000002">
    <property type="protein sequence ID" value="OOV06097.1"/>
    <property type="molecule type" value="Genomic_DNA"/>
</dbReference>
<comment type="caution">
    <text evidence="7">The sequence shown here is derived from an EMBL/GenBank/DDBJ whole genome shotgun (WGS) entry which is preliminary data.</text>
</comment>
<feature type="domain" description="NAD-glutamate dehydrogenase ACT2" evidence="5">
    <location>
        <begin position="407"/>
        <end position="495"/>
    </location>
</feature>
<dbReference type="GO" id="GO:0004069">
    <property type="term" value="F:L-aspartate:2-oxoglutarate aminotransferase activity"/>
    <property type="evidence" value="ECO:0007669"/>
    <property type="project" value="InterPro"/>
</dbReference>
<evidence type="ECO:0000256" key="1">
    <source>
        <dbReference type="ARBA" id="ARBA00023002"/>
    </source>
</evidence>
<dbReference type="SUPFAM" id="SSF51735">
    <property type="entry name" value="NAD(P)-binding Rossmann-fold domains"/>
    <property type="match status" value="1"/>
</dbReference>
<evidence type="ECO:0000313" key="8">
    <source>
        <dbReference type="Proteomes" id="UP000190750"/>
    </source>
</evidence>
<feature type="domain" description="NAD-glutamate dehydrogenase ACT3" evidence="6">
    <location>
        <begin position="551"/>
        <end position="624"/>
    </location>
</feature>
<dbReference type="Pfam" id="PF21073">
    <property type="entry name" value="GDH_HM1"/>
    <property type="match status" value="1"/>
</dbReference>
<dbReference type="InterPro" id="IPR046346">
    <property type="entry name" value="Aminoacid_DH-like_N_sf"/>
</dbReference>
<dbReference type="Proteomes" id="UP000190750">
    <property type="component" value="Unassembled WGS sequence"/>
</dbReference>
<name>A0A1T1APW8_RHOFE</name>
<dbReference type="GO" id="GO:0004352">
    <property type="term" value="F:glutamate dehydrogenase (NAD+) activity"/>
    <property type="evidence" value="ECO:0007669"/>
    <property type="project" value="InterPro"/>
</dbReference>
<feature type="domain" description="NAD-glutamate dehydrogenase N-terminal ACT1" evidence="4">
    <location>
        <begin position="37"/>
        <end position="182"/>
    </location>
</feature>
<gene>
    <name evidence="7" type="ORF">RF819_04585</name>
</gene>
<dbReference type="PIRSF" id="PIRSF036761">
    <property type="entry name" value="GDH_Mll4104"/>
    <property type="match status" value="1"/>
</dbReference>
<keyword evidence="1" id="KW-0560">Oxidoreductase</keyword>
<evidence type="ECO:0000259" key="6">
    <source>
        <dbReference type="Pfam" id="PF21077"/>
    </source>
</evidence>
<evidence type="ECO:0000259" key="4">
    <source>
        <dbReference type="Pfam" id="PF21075"/>
    </source>
</evidence>
<evidence type="ECO:0000313" key="7">
    <source>
        <dbReference type="EMBL" id="OOV06097.1"/>
    </source>
</evidence>
<dbReference type="InterPro" id="IPR049058">
    <property type="entry name" value="NAD_Glu_DH_HM2"/>
</dbReference>
<dbReference type="PANTHER" id="PTHR43403:SF1">
    <property type="entry name" value="NAD-SPECIFIC GLUTAMATE DEHYDROGENASE"/>
    <property type="match status" value="1"/>
</dbReference>
<sequence length="1596" mass="177132">MPSGQIQETVMNDTSLAALRSFARENTGLHGHVLADFVANYFYSADPNEIEARGPNCLMAMACAHLRLLELPPSPSGARVRVFNPSIAEDGFVSDHTVVQIVQDDMPFLVDSVTMAVNRAGYTAHWIVHPLLVIQLDAQRRLSQVRHANPAALAESAVQSFIVVECDRIISEPERQALQADLLRVLADVSAAVSDWPAMLARLQEVIDVSEQAPQRTAAMSEGVAFLRWLEAQHFTFLGARDYSVSREGELVHLTAIPHTGLGILRGDPLTPVSQLPLDAQAILETDQLVVTTKAMTRSTVHRPAWLDCLAIKRLDEAGRVVGETRFLGLYTSKAYAAPVADIPQVRLRITQVMRAAEVMPESHAAKSLQAILEAYPRDELFQVDTATLIQHAIGILRLQERQRTCVFLRHDPFGRFTSVQVYVPRDRYNTELRLRIGEELVRTLDGQSIEFTPMLTDHPMARIHYLIRTAQAVASHLDEPALAARIATLARRWEDDCKLALLQIHGEEAGLALAKRFADAFSASYKEDFSGAVAADDALVLSTLSERVGLAVRLYRPVQPKPDVVRLKMYSTSKLALSDSLPILECMGARVLDEHPYRVMEAGAQRHFWIHDLGLQLPDNTDFSTIKERFESLFLRVWYNEFDSDRLNQLVLVTLLDGRAISVLRAYTRYFRQLGFAFSQAYIETTLRKNAALTQLLFDLFATRFDPDLAGDRDAAQQGLSEHIERLLGEVASLEEDRVIRQFYNSMLSTVRTNAWQTTVDGLHKPYLSFKFEPKKMPGVPEPKPQHEIWVYAPRFEGVHLRHGKVARGGIRWSDRREDFRTEILGLVKAQHVKNTVIVPVGSKGGFVLKAAPSPSDRDATLAEGIACYRLFLSGLLDLTDNLVQGQVVAPERVVRHDPDDPYLVVAADKGTASFSDIANSLSADYGFWLGDAFASGGSVGYDHKKMGITARGAWESTKRHFRSLGINTQTTPFTVVGIGDMSGDVFGNGMLLSEHIRLVAAFDHRHIFIDPSPDVAASFAERRRLFGLARSSWDDYDKALISDGGGVYSRGAKSIRLSVAAQAVLGIPVQELSPVELLNALLKAPVDLIYNGGIGTYVKSSRETHAQAGDKAGDAFRVNGSELRCKVLVEGGNLGCTQNGRIEYAQKGGLIYTDAIDNSAGVDCSDHEVNIKILLDRVLEAGDMTLKQRNDLLASMTEEVGHLVLADNYYQTQALDVACHRPSYFLDGQQRLMQWLEGSGRLDRAIEFLPTDEEIRLRRAAATGLSAPENAVLLAYAKIAVFNDLIVSDLPDDLFFNRSLQAYFPKVLTEKFSAAIASHPLKREIIATHVTNTLVNRMGATFVNFLAAEAAAKTADVVRAYTLAREIFDLETLWDQIDTLDAQIPSALQLDLLGKLMSIAKRASRWMLRKRDKATDLPTLITRYQPGASELRAHLDDWLPEATQQVWQQMTQEWVDQGVAVDLARRLTSLEFAFPALDLVDLSASAHIPLEQAARTYFAVAVTLDLSGWRTQINRLPTDTLWQTQARSSARDDIYAMAGQITQTVLTRHTSVDDWSARHAGQIGRLRQLLQTIGAQAPDLAPVSVALRELRHLA</sequence>